<protein>
    <submittedName>
        <fullName evidence="1">Unannotated protein</fullName>
    </submittedName>
</protein>
<organism evidence="1">
    <name type="scientific">freshwater metagenome</name>
    <dbReference type="NCBI Taxonomy" id="449393"/>
    <lineage>
        <taxon>unclassified sequences</taxon>
        <taxon>metagenomes</taxon>
        <taxon>ecological metagenomes</taxon>
    </lineage>
</organism>
<dbReference type="InterPro" id="IPR025338">
    <property type="entry name" value="DUF4244"/>
</dbReference>
<proteinExistence type="predicted"/>
<gene>
    <name evidence="1" type="ORF">UFOPK3610_01054</name>
</gene>
<sequence length="85" mass="9232">MRVAESVVTVIVTVRLESEAQGESMRRVLARLSRDDRGLTTAEYAVGTVAAAGLGGLLIKLLTSDWVRDLIWNLIKSAISVFFPA</sequence>
<evidence type="ECO:0000313" key="1">
    <source>
        <dbReference type="EMBL" id="CAB4914866.1"/>
    </source>
</evidence>
<reference evidence="1" key="1">
    <citation type="submission" date="2020-05" db="EMBL/GenBank/DDBJ databases">
        <authorList>
            <person name="Chiriac C."/>
            <person name="Salcher M."/>
            <person name="Ghai R."/>
            <person name="Kavagutti S V."/>
        </authorList>
    </citation>
    <scope>NUCLEOTIDE SEQUENCE</scope>
</reference>
<accession>A0A6J7H7A2</accession>
<dbReference type="AlphaFoldDB" id="A0A6J7H7A2"/>
<dbReference type="EMBL" id="CAFBMR010000038">
    <property type="protein sequence ID" value="CAB4914866.1"/>
    <property type="molecule type" value="Genomic_DNA"/>
</dbReference>
<dbReference type="Pfam" id="PF14029">
    <property type="entry name" value="DUF4244"/>
    <property type="match status" value="1"/>
</dbReference>
<name>A0A6J7H7A2_9ZZZZ</name>